<dbReference type="OrthoDB" id="5392846at2"/>
<keyword evidence="2" id="KW-1185">Reference proteome</keyword>
<dbReference type="Pfam" id="PF13432">
    <property type="entry name" value="TPR_16"/>
    <property type="match status" value="1"/>
</dbReference>
<dbReference type="Proteomes" id="UP000057609">
    <property type="component" value="Chromosome"/>
</dbReference>
<evidence type="ECO:0008006" key="3">
    <source>
        <dbReference type="Google" id="ProtNLM"/>
    </source>
</evidence>
<name>A0A0B5B9H8_9BACT</name>
<dbReference type="SUPFAM" id="SSF48452">
    <property type="entry name" value="TPR-like"/>
    <property type="match status" value="2"/>
</dbReference>
<accession>A0A0B5B9H8</accession>
<organism evidence="1 2">
    <name type="scientific">Geobacter pickeringii</name>
    <dbReference type="NCBI Taxonomy" id="345632"/>
    <lineage>
        <taxon>Bacteria</taxon>
        <taxon>Pseudomonadati</taxon>
        <taxon>Thermodesulfobacteriota</taxon>
        <taxon>Desulfuromonadia</taxon>
        <taxon>Geobacterales</taxon>
        <taxon>Geobacteraceae</taxon>
        <taxon>Geobacter</taxon>
    </lineage>
</organism>
<dbReference type="STRING" id="345632.GPICK_08290"/>
<proteinExistence type="predicted"/>
<sequence>MFFKKLFRKDHESYREKGEKLLAAGRIAEARGLFQDALESLPPDLPDRPSIEFQLRDRIVQTGNRLAELNLEEAGHALQTGDVAKAEEHLDLSLDLAEDVTIREKAEKIRATIQGHAHHDHAAHGAAGCGGCHGSSCQPVETANISDHDLVDSDRFELLVRPLPGDLPERYIELGKEFAKGYLAADAGDIATARRIYEELLSRGDDDILRYEIALLDHRSGDNGRCEQELRRALELNGANPLCNLVLVQLFVESGRFAEAVPHLFGMVERDILREQAEMFLGDIFHAQGDHAQAIEHYSRLLPGQFKREAAERLAGVLAECGRTDEAEYVAKQYLKGCC</sequence>
<dbReference type="Gene3D" id="1.25.40.10">
    <property type="entry name" value="Tetratricopeptide repeat domain"/>
    <property type="match status" value="1"/>
</dbReference>
<dbReference type="AlphaFoldDB" id="A0A0B5B9H8"/>
<gene>
    <name evidence="1" type="ORF">GPICK_08290</name>
</gene>
<dbReference type="InterPro" id="IPR011990">
    <property type="entry name" value="TPR-like_helical_dom_sf"/>
</dbReference>
<dbReference type="HOGENOM" id="CLU_818262_0_0_7"/>
<reference evidence="1 2" key="1">
    <citation type="journal article" date="2015" name="Genome Announc.">
        <title>Complete Genome of Geobacter pickeringii G13T, a Metal-Reducing Isolate from Sedimentary Kaolin Deposits.</title>
        <authorList>
            <person name="Badalamenti J.P."/>
            <person name="Bond D.R."/>
        </authorList>
    </citation>
    <scope>NUCLEOTIDE SEQUENCE [LARGE SCALE GENOMIC DNA]</scope>
    <source>
        <strain evidence="1 2">G13</strain>
    </source>
</reference>
<evidence type="ECO:0000313" key="2">
    <source>
        <dbReference type="Proteomes" id="UP000057609"/>
    </source>
</evidence>
<protein>
    <recommendedName>
        <fullName evidence="3">Tetratricopeptide repeat protein</fullName>
    </recommendedName>
</protein>
<dbReference type="RefSeq" id="WP_039742118.1">
    <property type="nucleotide sequence ID" value="NZ_CP009788.1"/>
</dbReference>
<evidence type="ECO:0000313" key="1">
    <source>
        <dbReference type="EMBL" id="AJE03353.1"/>
    </source>
</evidence>
<dbReference type="EMBL" id="CP009788">
    <property type="protein sequence ID" value="AJE03353.1"/>
    <property type="molecule type" value="Genomic_DNA"/>
</dbReference>
<dbReference type="KEGG" id="gpi:GPICK_08290"/>